<name>A0A069PDN9_9BURK</name>
<dbReference type="GO" id="GO:0020037">
    <property type="term" value="F:heme binding"/>
    <property type="evidence" value="ECO:0007669"/>
    <property type="project" value="InterPro"/>
</dbReference>
<proteinExistence type="predicted"/>
<dbReference type="SUPFAM" id="SSF46626">
    <property type="entry name" value="Cytochrome c"/>
    <property type="match status" value="1"/>
</dbReference>
<evidence type="ECO:0000256" key="3">
    <source>
        <dbReference type="ARBA" id="ARBA00022723"/>
    </source>
</evidence>
<dbReference type="Gene3D" id="1.10.760.10">
    <property type="entry name" value="Cytochrome c-like domain"/>
    <property type="match status" value="1"/>
</dbReference>
<sequence>MTSNRAKLFVAAALYALSVHVFAQREPTPLVDQQHCMFCHTDDAPFLAPSFQQIAERYRNVPGAAPMLEHKLRMGGRAHWGDMAMPSAGERGGPLSAEDAHTLVQWVLNH</sequence>
<keyword evidence="4" id="KW-0249">Electron transport</keyword>
<keyword evidence="7" id="KW-0732">Signal</keyword>
<feature type="signal peptide" evidence="7">
    <location>
        <begin position="1"/>
        <end position="23"/>
    </location>
</feature>
<dbReference type="AlphaFoldDB" id="A0A069PDN9"/>
<protein>
    <submittedName>
        <fullName evidence="9">Cytochrome C</fullName>
    </submittedName>
</protein>
<comment type="PTM">
    <text evidence="6">Binds 1 heme c group covalently per subunit.</text>
</comment>
<feature type="binding site" description="covalent" evidence="6">
    <location>
        <position position="85"/>
    </location>
    <ligand>
        <name>heme c</name>
        <dbReference type="ChEBI" id="CHEBI:61717"/>
    </ligand>
</feature>
<comment type="caution">
    <text evidence="9">The sequence shown here is derived from an EMBL/GenBank/DDBJ whole genome shotgun (WGS) entry which is preliminary data.</text>
</comment>
<evidence type="ECO:0000313" key="9">
    <source>
        <dbReference type="EMBL" id="KDR38680.1"/>
    </source>
</evidence>
<feature type="binding site" description="covalent" evidence="6">
    <location>
        <position position="36"/>
    </location>
    <ligand>
        <name>heme c</name>
        <dbReference type="ChEBI" id="CHEBI:61717"/>
    </ligand>
</feature>
<evidence type="ECO:0000256" key="2">
    <source>
        <dbReference type="ARBA" id="ARBA00022617"/>
    </source>
</evidence>
<dbReference type="Proteomes" id="UP000027466">
    <property type="component" value="Unassembled WGS sequence"/>
</dbReference>
<reference evidence="9 10" key="1">
    <citation type="submission" date="2014-03" db="EMBL/GenBank/DDBJ databases">
        <title>Draft Genome Sequences of Four Burkholderia Strains.</title>
        <authorList>
            <person name="Liu X.Y."/>
            <person name="Li C.X."/>
            <person name="Xu J.H."/>
        </authorList>
    </citation>
    <scope>NUCLEOTIDE SEQUENCE [LARGE SCALE GENOMIC DNA]</scope>
    <source>
        <strain evidence="9 10">DSM 50014</strain>
    </source>
</reference>
<keyword evidence="10" id="KW-1185">Reference proteome</keyword>
<evidence type="ECO:0000313" key="10">
    <source>
        <dbReference type="Proteomes" id="UP000027466"/>
    </source>
</evidence>
<dbReference type="GO" id="GO:0009055">
    <property type="term" value="F:electron transfer activity"/>
    <property type="evidence" value="ECO:0007669"/>
    <property type="project" value="InterPro"/>
</dbReference>
<feature type="binding site" description="covalent" evidence="6">
    <location>
        <position position="40"/>
    </location>
    <ligand>
        <name>heme c</name>
        <dbReference type="ChEBI" id="CHEBI:61717"/>
    </ligand>
</feature>
<gene>
    <name evidence="9" type="ORF">BG61_38760</name>
</gene>
<evidence type="ECO:0000256" key="7">
    <source>
        <dbReference type="SAM" id="SignalP"/>
    </source>
</evidence>
<evidence type="ECO:0000256" key="4">
    <source>
        <dbReference type="ARBA" id="ARBA00022982"/>
    </source>
</evidence>
<feature type="chain" id="PRO_5001667068" evidence="7">
    <location>
        <begin position="24"/>
        <end position="110"/>
    </location>
</feature>
<evidence type="ECO:0000259" key="8">
    <source>
        <dbReference type="PROSITE" id="PS51007"/>
    </source>
</evidence>
<keyword evidence="1" id="KW-0813">Transport</keyword>
<dbReference type="InterPro" id="IPR002324">
    <property type="entry name" value="Cyt_c_ID"/>
</dbReference>
<dbReference type="InterPro" id="IPR036909">
    <property type="entry name" value="Cyt_c-like_dom_sf"/>
</dbReference>
<evidence type="ECO:0000256" key="6">
    <source>
        <dbReference type="PIRSR" id="PIRSR602324-1"/>
    </source>
</evidence>
<keyword evidence="3 6" id="KW-0479">Metal-binding</keyword>
<organism evidence="9 10">
    <name type="scientific">Caballeronia glathei</name>
    <dbReference type="NCBI Taxonomy" id="60547"/>
    <lineage>
        <taxon>Bacteria</taxon>
        <taxon>Pseudomonadati</taxon>
        <taxon>Pseudomonadota</taxon>
        <taxon>Betaproteobacteria</taxon>
        <taxon>Burkholderiales</taxon>
        <taxon>Burkholderiaceae</taxon>
        <taxon>Caballeronia</taxon>
    </lineage>
</organism>
<dbReference type="GO" id="GO:0005506">
    <property type="term" value="F:iron ion binding"/>
    <property type="evidence" value="ECO:0007669"/>
    <property type="project" value="InterPro"/>
</dbReference>
<dbReference type="STRING" id="60547.GCA_000751215_06036"/>
<evidence type="ECO:0000256" key="1">
    <source>
        <dbReference type="ARBA" id="ARBA00022448"/>
    </source>
</evidence>
<keyword evidence="5 6" id="KW-0408">Iron</keyword>
<dbReference type="PRINTS" id="PR00606">
    <property type="entry name" value="CYTCHROMECID"/>
</dbReference>
<keyword evidence="2 6" id="KW-0349">Heme</keyword>
<evidence type="ECO:0000256" key="5">
    <source>
        <dbReference type="ARBA" id="ARBA00023004"/>
    </source>
</evidence>
<feature type="domain" description="Cytochrome c" evidence="8">
    <location>
        <begin position="13"/>
        <end position="110"/>
    </location>
</feature>
<dbReference type="EMBL" id="JFHC01000080">
    <property type="protein sequence ID" value="KDR38680.1"/>
    <property type="molecule type" value="Genomic_DNA"/>
</dbReference>
<accession>A0A069PDN9</accession>
<dbReference type="InterPro" id="IPR009056">
    <property type="entry name" value="Cyt_c-like_dom"/>
</dbReference>
<dbReference type="PROSITE" id="PS51007">
    <property type="entry name" value="CYTC"/>
    <property type="match status" value="1"/>
</dbReference>